<organism evidence="1 2">
    <name type="scientific">Caerostris extrusa</name>
    <name type="common">Bark spider</name>
    <name type="synonym">Caerostris bankana</name>
    <dbReference type="NCBI Taxonomy" id="172846"/>
    <lineage>
        <taxon>Eukaryota</taxon>
        <taxon>Metazoa</taxon>
        <taxon>Ecdysozoa</taxon>
        <taxon>Arthropoda</taxon>
        <taxon>Chelicerata</taxon>
        <taxon>Arachnida</taxon>
        <taxon>Araneae</taxon>
        <taxon>Araneomorphae</taxon>
        <taxon>Entelegynae</taxon>
        <taxon>Araneoidea</taxon>
        <taxon>Araneidae</taxon>
        <taxon>Caerostris</taxon>
    </lineage>
</organism>
<proteinExistence type="predicted"/>
<dbReference type="EMBL" id="BPLR01012602">
    <property type="protein sequence ID" value="GIY55063.1"/>
    <property type="molecule type" value="Genomic_DNA"/>
</dbReference>
<protein>
    <submittedName>
        <fullName evidence="1">Uncharacterized protein</fullName>
    </submittedName>
</protein>
<evidence type="ECO:0000313" key="2">
    <source>
        <dbReference type="Proteomes" id="UP001054945"/>
    </source>
</evidence>
<accession>A0AAV4UBD9</accession>
<reference evidence="1 2" key="1">
    <citation type="submission" date="2021-06" db="EMBL/GenBank/DDBJ databases">
        <title>Caerostris extrusa draft genome.</title>
        <authorList>
            <person name="Kono N."/>
            <person name="Arakawa K."/>
        </authorList>
    </citation>
    <scope>NUCLEOTIDE SEQUENCE [LARGE SCALE GENOMIC DNA]</scope>
</reference>
<name>A0AAV4UBD9_CAEEX</name>
<dbReference type="Proteomes" id="UP001054945">
    <property type="component" value="Unassembled WGS sequence"/>
</dbReference>
<sequence length="86" mass="10117">MSILTDISMEKSILTDTWKKSILSGISIEKVHPNRHIQDKNVHPNRHIHRKVHPNRHIHDKNVHPNRHIHRKKSNLTDISMIKCSS</sequence>
<comment type="caution">
    <text evidence="1">The sequence shown here is derived from an EMBL/GenBank/DDBJ whole genome shotgun (WGS) entry which is preliminary data.</text>
</comment>
<gene>
    <name evidence="1" type="ORF">CEXT_588481</name>
</gene>
<keyword evidence="2" id="KW-1185">Reference proteome</keyword>
<dbReference type="AlphaFoldDB" id="A0AAV4UBD9"/>
<evidence type="ECO:0000313" key="1">
    <source>
        <dbReference type="EMBL" id="GIY55063.1"/>
    </source>
</evidence>